<name>A0A2K1KPZ0_PHYPA</name>
<gene>
    <name evidence="1" type="ORF">PHYPA_006760</name>
</gene>
<dbReference type="Gramene" id="Pp3c4_25800V3.1">
    <property type="protein sequence ID" value="Pp3c4_25800V3.1"/>
    <property type="gene ID" value="Pp3c4_25800"/>
</dbReference>
<evidence type="ECO:0000313" key="1">
    <source>
        <dbReference type="EMBL" id="PNR55863.1"/>
    </source>
</evidence>
<dbReference type="Proteomes" id="UP000006727">
    <property type="component" value="Chromosome 4"/>
</dbReference>
<evidence type="ECO:0000313" key="2">
    <source>
        <dbReference type="EnsemblPlants" id="Pp3c4_25800V3.1"/>
    </source>
</evidence>
<keyword evidence="3" id="KW-1185">Reference proteome</keyword>
<dbReference type="AlphaFoldDB" id="A0A2K1KPZ0"/>
<dbReference type="EMBL" id="ABEU02000004">
    <property type="protein sequence ID" value="PNR55863.1"/>
    <property type="molecule type" value="Genomic_DNA"/>
</dbReference>
<accession>A0A2K1KPZ0</accession>
<reference evidence="1 3" key="1">
    <citation type="journal article" date="2008" name="Science">
        <title>The Physcomitrella genome reveals evolutionary insights into the conquest of land by plants.</title>
        <authorList>
            <person name="Rensing S."/>
            <person name="Lang D."/>
            <person name="Zimmer A."/>
            <person name="Terry A."/>
            <person name="Salamov A."/>
            <person name="Shapiro H."/>
            <person name="Nishiyama T."/>
            <person name="Perroud P.-F."/>
            <person name="Lindquist E."/>
            <person name="Kamisugi Y."/>
            <person name="Tanahashi T."/>
            <person name="Sakakibara K."/>
            <person name="Fujita T."/>
            <person name="Oishi K."/>
            <person name="Shin-I T."/>
            <person name="Kuroki Y."/>
            <person name="Toyoda A."/>
            <person name="Suzuki Y."/>
            <person name="Hashimoto A."/>
            <person name="Yamaguchi K."/>
            <person name="Sugano A."/>
            <person name="Kohara Y."/>
            <person name="Fujiyama A."/>
            <person name="Anterola A."/>
            <person name="Aoki S."/>
            <person name="Ashton N."/>
            <person name="Barbazuk W.B."/>
            <person name="Barker E."/>
            <person name="Bennetzen J."/>
            <person name="Bezanilla M."/>
            <person name="Blankenship R."/>
            <person name="Cho S.H."/>
            <person name="Dutcher S."/>
            <person name="Estelle M."/>
            <person name="Fawcett J.A."/>
            <person name="Gundlach H."/>
            <person name="Hanada K."/>
            <person name="Heyl A."/>
            <person name="Hicks K.A."/>
            <person name="Hugh J."/>
            <person name="Lohr M."/>
            <person name="Mayer K."/>
            <person name="Melkozernov A."/>
            <person name="Murata T."/>
            <person name="Nelson D."/>
            <person name="Pils B."/>
            <person name="Prigge M."/>
            <person name="Reiss B."/>
            <person name="Renner T."/>
            <person name="Rombauts S."/>
            <person name="Rushton P."/>
            <person name="Sanderfoot A."/>
            <person name="Schween G."/>
            <person name="Shiu S.-H."/>
            <person name="Stueber K."/>
            <person name="Theodoulou F.L."/>
            <person name="Tu H."/>
            <person name="Van de Peer Y."/>
            <person name="Verrier P.J."/>
            <person name="Waters E."/>
            <person name="Wood A."/>
            <person name="Yang L."/>
            <person name="Cove D."/>
            <person name="Cuming A."/>
            <person name="Hasebe M."/>
            <person name="Lucas S."/>
            <person name="Mishler D.B."/>
            <person name="Reski R."/>
            <person name="Grigoriev I."/>
            <person name="Quatrano R.S."/>
            <person name="Boore J.L."/>
        </authorList>
    </citation>
    <scope>NUCLEOTIDE SEQUENCE [LARGE SCALE GENOMIC DNA]</scope>
    <source>
        <strain evidence="2 3">cv. Gransden 2004</strain>
    </source>
</reference>
<organism evidence="1">
    <name type="scientific">Physcomitrium patens</name>
    <name type="common">Spreading-leaved earth moss</name>
    <name type="synonym">Physcomitrella patens</name>
    <dbReference type="NCBI Taxonomy" id="3218"/>
    <lineage>
        <taxon>Eukaryota</taxon>
        <taxon>Viridiplantae</taxon>
        <taxon>Streptophyta</taxon>
        <taxon>Embryophyta</taxon>
        <taxon>Bryophyta</taxon>
        <taxon>Bryophytina</taxon>
        <taxon>Bryopsida</taxon>
        <taxon>Funariidae</taxon>
        <taxon>Funariales</taxon>
        <taxon>Funariaceae</taxon>
        <taxon>Physcomitrium</taxon>
    </lineage>
</organism>
<reference evidence="2" key="3">
    <citation type="submission" date="2020-12" db="UniProtKB">
        <authorList>
            <consortium name="EnsemblPlants"/>
        </authorList>
    </citation>
    <scope>IDENTIFICATION</scope>
</reference>
<dbReference type="EnsemblPlants" id="Pp3c4_25800V3.1">
    <property type="protein sequence ID" value="Pp3c4_25800V3.1"/>
    <property type="gene ID" value="Pp3c4_25800"/>
</dbReference>
<proteinExistence type="predicted"/>
<evidence type="ECO:0000313" key="3">
    <source>
        <dbReference type="Proteomes" id="UP000006727"/>
    </source>
</evidence>
<reference evidence="1 3" key="2">
    <citation type="journal article" date="2018" name="Plant J.">
        <title>The Physcomitrella patens chromosome-scale assembly reveals moss genome structure and evolution.</title>
        <authorList>
            <person name="Lang D."/>
            <person name="Ullrich K.K."/>
            <person name="Murat F."/>
            <person name="Fuchs J."/>
            <person name="Jenkins J."/>
            <person name="Haas F.B."/>
            <person name="Piednoel M."/>
            <person name="Gundlach H."/>
            <person name="Van Bel M."/>
            <person name="Meyberg R."/>
            <person name="Vives C."/>
            <person name="Morata J."/>
            <person name="Symeonidi A."/>
            <person name="Hiss M."/>
            <person name="Muchero W."/>
            <person name="Kamisugi Y."/>
            <person name="Saleh O."/>
            <person name="Blanc G."/>
            <person name="Decker E.L."/>
            <person name="van Gessel N."/>
            <person name="Grimwood J."/>
            <person name="Hayes R.D."/>
            <person name="Graham S.W."/>
            <person name="Gunter L.E."/>
            <person name="McDaniel S.F."/>
            <person name="Hoernstein S.N.W."/>
            <person name="Larsson A."/>
            <person name="Li F.W."/>
            <person name="Perroud P.F."/>
            <person name="Phillips J."/>
            <person name="Ranjan P."/>
            <person name="Rokshar D.S."/>
            <person name="Rothfels C.J."/>
            <person name="Schneider L."/>
            <person name="Shu S."/>
            <person name="Stevenson D.W."/>
            <person name="Thummler F."/>
            <person name="Tillich M."/>
            <person name="Villarreal Aguilar J.C."/>
            <person name="Widiez T."/>
            <person name="Wong G.K."/>
            <person name="Wymore A."/>
            <person name="Zhang Y."/>
            <person name="Zimmer A.D."/>
            <person name="Quatrano R.S."/>
            <person name="Mayer K.F.X."/>
            <person name="Goodstein D."/>
            <person name="Casacuberta J.M."/>
            <person name="Vandepoele K."/>
            <person name="Reski R."/>
            <person name="Cuming A.C."/>
            <person name="Tuskan G.A."/>
            <person name="Maumus F."/>
            <person name="Salse J."/>
            <person name="Schmutz J."/>
            <person name="Rensing S.A."/>
        </authorList>
    </citation>
    <scope>NUCLEOTIDE SEQUENCE [LARGE SCALE GENOMIC DNA]</scope>
    <source>
        <strain evidence="2 3">cv. Gransden 2004</strain>
    </source>
</reference>
<sequence>MRRNVCRRLIASPGGTVHASFRKPPREVSDQRKCKKESAVARSVRIINCKCISRELSYSVLPKISQCRAGLITLTGVTLNGKQSRRR</sequence>
<protein>
    <submittedName>
        <fullName evidence="1 2">Uncharacterized protein</fullName>
    </submittedName>
</protein>
<dbReference type="InParanoid" id="A0A2K1KPZ0"/>